<dbReference type="EMBL" id="KV001773">
    <property type="protein sequence ID" value="KZV38642.1"/>
    <property type="molecule type" value="Genomic_DNA"/>
</dbReference>
<sequence length="100" mass="10897">MNLTRMESPQQGDRNKSDHGGGGTATRGKAAAERQTHLPKTHPVLWPEIYHTIISSDSIGYPRIKASGESSKMKHRILHASGPHKSCHLMTPCESVNGSN</sequence>
<protein>
    <submittedName>
        <fullName evidence="2">Uncharacterized protein</fullName>
    </submittedName>
</protein>
<proteinExistence type="predicted"/>
<accession>A0A2Z7BVG7</accession>
<feature type="region of interest" description="Disordered" evidence="1">
    <location>
        <begin position="1"/>
        <end position="43"/>
    </location>
</feature>
<dbReference type="AlphaFoldDB" id="A0A2Z7BVG7"/>
<evidence type="ECO:0000313" key="3">
    <source>
        <dbReference type="Proteomes" id="UP000250235"/>
    </source>
</evidence>
<gene>
    <name evidence="2" type="ORF">F511_11740</name>
</gene>
<name>A0A2Z7BVG7_9LAMI</name>
<feature type="region of interest" description="Disordered" evidence="1">
    <location>
        <begin position="81"/>
        <end position="100"/>
    </location>
</feature>
<reference evidence="2 3" key="1">
    <citation type="journal article" date="2015" name="Proc. Natl. Acad. Sci. U.S.A.">
        <title>The resurrection genome of Boea hygrometrica: A blueprint for survival of dehydration.</title>
        <authorList>
            <person name="Xiao L."/>
            <person name="Yang G."/>
            <person name="Zhang L."/>
            <person name="Yang X."/>
            <person name="Zhao S."/>
            <person name="Ji Z."/>
            <person name="Zhou Q."/>
            <person name="Hu M."/>
            <person name="Wang Y."/>
            <person name="Chen M."/>
            <person name="Xu Y."/>
            <person name="Jin H."/>
            <person name="Xiao X."/>
            <person name="Hu G."/>
            <person name="Bao F."/>
            <person name="Hu Y."/>
            <person name="Wan P."/>
            <person name="Li L."/>
            <person name="Deng X."/>
            <person name="Kuang T."/>
            <person name="Xiang C."/>
            <person name="Zhu J.K."/>
            <person name="Oliver M.J."/>
            <person name="He Y."/>
        </authorList>
    </citation>
    <scope>NUCLEOTIDE SEQUENCE [LARGE SCALE GENOMIC DNA]</scope>
    <source>
        <strain evidence="3">cv. XS01</strain>
    </source>
</reference>
<feature type="compositionally biased region" description="Polar residues" evidence="1">
    <location>
        <begin position="1"/>
        <end position="12"/>
    </location>
</feature>
<evidence type="ECO:0000256" key="1">
    <source>
        <dbReference type="SAM" id="MobiDB-lite"/>
    </source>
</evidence>
<evidence type="ECO:0000313" key="2">
    <source>
        <dbReference type="EMBL" id="KZV38642.1"/>
    </source>
</evidence>
<keyword evidence="3" id="KW-1185">Reference proteome</keyword>
<organism evidence="2 3">
    <name type="scientific">Dorcoceras hygrometricum</name>
    <dbReference type="NCBI Taxonomy" id="472368"/>
    <lineage>
        <taxon>Eukaryota</taxon>
        <taxon>Viridiplantae</taxon>
        <taxon>Streptophyta</taxon>
        <taxon>Embryophyta</taxon>
        <taxon>Tracheophyta</taxon>
        <taxon>Spermatophyta</taxon>
        <taxon>Magnoliopsida</taxon>
        <taxon>eudicotyledons</taxon>
        <taxon>Gunneridae</taxon>
        <taxon>Pentapetalae</taxon>
        <taxon>asterids</taxon>
        <taxon>lamiids</taxon>
        <taxon>Lamiales</taxon>
        <taxon>Gesneriaceae</taxon>
        <taxon>Didymocarpoideae</taxon>
        <taxon>Trichosporeae</taxon>
        <taxon>Loxocarpinae</taxon>
        <taxon>Dorcoceras</taxon>
    </lineage>
</organism>
<dbReference type="Proteomes" id="UP000250235">
    <property type="component" value="Unassembled WGS sequence"/>
</dbReference>